<evidence type="ECO:0000313" key="1">
    <source>
        <dbReference type="EMBL" id="CCX30575.1"/>
    </source>
</evidence>
<protein>
    <submittedName>
        <fullName evidence="1">Uncharacterized protein</fullName>
    </submittedName>
</protein>
<keyword evidence="2" id="KW-1185">Reference proteome</keyword>
<gene>
    <name evidence="1" type="ORF">PCON_08774</name>
</gene>
<dbReference type="EMBL" id="HF935442">
    <property type="protein sequence ID" value="CCX30575.1"/>
    <property type="molecule type" value="Genomic_DNA"/>
</dbReference>
<evidence type="ECO:0000313" key="2">
    <source>
        <dbReference type="Proteomes" id="UP000018144"/>
    </source>
</evidence>
<proteinExistence type="predicted"/>
<reference evidence="1 2" key="1">
    <citation type="journal article" date="2013" name="PLoS Genet.">
        <title>The genome and development-dependent transcriptomes of Pyronema confluens: a window into fungal evolution.</title>
        <authorList>
            <person name="Traeger S."/>
            <person name="Altegoer F."/>
            <person name="Freitag M."/>
            <person name="Gabaldon T."/>
            <person name="Kempken F."/>
            <person name="Kumar A."/>
            <person name="Marcet-Houben M."/>
            <person name="Poggeler S."/>
            <person name="Stajich J.E."/>
            <person name="Nowrousian M."/>
        </authorList>
    </citation>
    <scope>NUCLEOTIDE SEQUENCE [LARGE SCALE GENOMIC DNA]</scope>
    <source>
        <strain evidence="2">CBS 100304</strain>
        <tissue evidence="1">Vegetative mycelium</tissue>
    </source>
</reference>
<sequence length="39" mass="4512">MCLSPLLGNRCRSIRVITYVYFIARHLPHQQNPAPPCDM</sequence>
<dbReference type="Proteomes" id="UP000018144">
    <property type="component" value="Unassembled WGS sequence"/>
</dbReference>
<accession>U4LMJ9</accession>
<dbReference type="AlphaFoldDB" id="U4LMJ9"/>
<name>U4LMJ9_PYROM</name>
<organism evidence="1 2">
    <name type="scientific">Pyronema omphalodes (strain CBS 100304)</name>
    <name type="common">Pyronema confluens</name>
    <dbReference type="NCBI Taxonomy" id="1076935"/>
    <lineage>
        <taxon>Eukaryota</taxon>
        <taxon>Fungi</taxon>
        <taxon>Dikarya</taxon>
        <taxon>Ascomycota</taxon>
        <taxon>Pezizomycotina</taxon>
        <taxon>Pezizomycetes</taxon>
        <taxon>Pezizales</taxon>
        <taxon>Pyronemataceae</taxon>
        <taxon>Pyronema</taxon>
    </lineage>
</organism>